<proteinExistence type="predicted"/>
<dbReference type="EMBL" id="BMAT01002142">
    <property type="protein sequence ID" value="GFS00108.1"/>
    <property type="molecule type" value="Genomic_DNA"/>
</dbReference>
<organism evidence="1 2">
    <name type="scientific">Elysia marginata</name>
    <dbReference type="NCBI Taxonomy" id="1093978"/>
    <lineage>
        <taxon>Eukaryota</taxon>
        <taxon>Metazoa</taxon>
        <taxon>Spiralia</taxon>
        <taxon>Lophotrochozoa</taxon>
        <taxon>Mollusca</taxon>
        <taxon>Gastropoda</taxon>
        <taxon>Heterobranchia</taxon>
        <taxon>Euthyneura</taxon>
        <taxon>Panpulmonata</taxon>
        <taxon>Sacoglossa</taxon>
        <taxon>Placobranchoidea</taxon>
        <taxon>Plakobranchidae</taxon>
        <taxon>Elysia</taxon>
    </lineage>
</organism>
<comment type="caution">
    <text evidence="1">The sequence shown here is derived from an EMBL/GenBank/DDBJ whole genome shotgun (WGS) entry which is preliminary data.</text>
</comment>
<name>A0AAV4HPL3_9GAST</name>
<accession>A0AAV4HPL3</accession>
<evidence type="ECO:0000313" key="1">
    <source>
        <dbReference type="EMBL" id="GFS00108.1"/>
    </source>
</evidence>
<gene>
    <name evidence="1" type="ORF">ElyMa_001063800</name>
</gene>
<protein>
    <submittedName>
        <fullName evidence="1">Uncharacterized protein</fullName>
    </submittedName>
</protein>
<dbReference type="Proteomes" id="UP000762676">
    <property type="component" value="Unassembled WGS sequence"/>
</dbReference>
<sequence length="186" mass="21293">MESFLDIIIQNTEREEGKKKKMILGGRVDKSARLKIKHNQYTGKPSHAMFNQRQADKFKRRRCYRNRAASKQSNTKLSTHRMLTNIVDSVSNFTRQKTHGFFIPGGGKSRLSCRSQRETCAFQVSSNLYTHTHTISMQSLSTPGVEYQEQAVSSDPADTSVTAYLSFGLVCRYCFEDTHSTKLRRI</sequence>
<reference evidence="1 2" key="1">
    <citation type="journal article" date="2021" name="Elife">
        <title>Chloroplast acquisition without the gene transfer in kleptoplastic sea slugs, Plakobranchus ocellatus.</title>
        <authorList>
            <person name="Maeda T."/>
            <person name="Takahashi S."/>
            <person name="Yoshida T."/>
            <person name="Shimamura S."/>
            <person name="Takaki Y."/>
            <person name="Nagai Y."/>
            <person name="Toyoda A."/>
            <person name="Suzuki Y."/>
            <person name="Arimoto A."/>
            <person name="Ishii H."/>
            <person name="Satoh N."/>
            <person name="Nishiyama T."/>
            <person name="Hasebe M."/>
            <person name="Maruyama T."/>
            <person name="Minagawa J."/>
            <person name="Obokata J."/>
            <person name="Shigenobu S."/>
        </authorList>
    </citation>
    <scope>NUCLEOTIDE SEQUENCE [LARGE SCALE GENOMIC DNA]</scope>
</reference>
<evidence type="ECO:0000313" key="2">
    <source>
        <dbReference type="Proteomes" id="UP000762676"/>
    </source>
</evidence>
<keyword evidence="2" id="KW-1185">Reference proteome</keyword>
<dbReference type="AlphaFoldDB" id="A0AAV4HPL3"/>